<reference evidence="3" key="1">
    <citation type="submission" date="2019-08" db="EMBL/GenBank/DDBJ databases">
        <title>The improved chromosome-level genome for the pearl oyster Pinctada fucata martensii using PacBio sequencing and Hi-C.</title>
        <authorList>
            <person name="Zheng Z."/>
        </authorList>
    </citation>
    <scope>NUCLEOTIDE SEQUENCE</scope>
    <source>
        <strain evidence="3">ZZ-2019</strain>
        <tissue evidence="3">Adductor muscle</tissue>
    </source>
</reference>
<keyword evidence="1" id="KW-1015">Disulfide bond</keyword>
<dbReference type="InterPro" id="IPR001304">
    <property type="entry name" value="C-type_lectin-like"/>
</dbReference>
<name>A0AA88XGM5_PINIB</name>
<dbReference type="InterPro" id="IPR016187">
    <property type="entry name" value="CTDL_fold"/>
</dbReference>
<gene>
    <name evidence="3" type="ORF">FSP39_022130</name>
</gene>
<sequence>MWTWSSTGDVIIQKYWDACQPDSYQGTEEDCLEMGVAYNLRWNDAECSRQLSVLCEDG</sequence>
<proteinExistence type="predicted"/>
<dbReference type="AlphaFoldDB" id="A0AA88XGM5"/>
<protein>
    <recommendedName>
        <fullName evidence="2">C-type lectin domain-containing protein</fullName>
    </recommendedName>
</protein>
<feature type="domain" description="C-type lectin" evidence="2">
    <location>
        <begin position="1"/>
        <end position="56"/>
    </location>
</feature>
<dbReference type="Proteomes" id="UP001186944">
    <property type="component" value="Unassembled WGS sequence"/>
</dbReference>
<keyword evidence="4" id="KW-1185">Reference proteome</keyword>
<dbReference type="SUPFAM" id="SSF56436">
    <property type="entry name" value="C-type lectin-like"/>
    <property type="match status" value="1"/>
</dbReference>
<evidence type="ECO:0000259" key="2">
    <source>
        <dbReference type="PROSITE" id="PS50041"/>
    </source>
</evidence>
<dbReference type="InterPro" id="IPR018378">
    <property type="entry name" value="C-type_lectin_CS"/>
</dbReference>
<accession>A0AA88XGM5</accession>
<evidence type="ECO:0000313" key="4">
    <source>
        <dbReference type="Proteomes" id="UP001186944"/>
    </source>
</evidence>
<dbReference type="PROSITE" id="PS00615">
    <property type="entry name" value="C_TYPE_LECTIN_1"/>
    <property type="match status" value="1"/>
</dbReference>
<dbReference type="InterPro" id="IPR016186">
    <property type="entry name" value="C-type_lectin-like/link_sf"/>
</dbReference>
<dbReference type="Gene3D" id="3.10.100.10">
    <property type="entry name" value="Mannose-Binding Protein A, subunit A"/>
    <property type="match status" value="1"/>
</dbReference>
<organism evidence="3 4">
    <name type="scientific">Pinctada imbricata</name>
    <name type="common">Atlantic pearl-oyster</name>
    <name type="synonym">Pinctada martensii</name>
    <dbReference type="NCBI Taxonomy" id="66713"/>
    <lineage>
        <taxon>Eukaryota</taxon>
        <taxon>Metazoa</taxon>
        <taxon>Spiralia</taxon>
        <taxon>Lophotrochozoa</taxon>
        <taxon>Mollusca</taxon>
        <taxon>Bivalvia</taxon>
        <taxon>Autobranchia</taxon>
        <taxon>Pteriomorphia</taxon>
        <taxon>Pterioida</taxon>
        <taxon>Pterioidea</taxon>
        <taxon>Pteriidae</taxon>
        <taxon>Pinctada</taxon>
    </lineage>
</organism>
<evidence type="ECO:0000313" key="3">
    <source>
        <dbReference type="EMBL" id="KAK3084964.1"/>
    </source>
</evidence>
<evidence type="ECO:0000256" key="1">
    <source>
        <dbReference type="ARBA" id="ARBA00023157"/>
    </source>
</evidence>
<dbReference type="Pfam" id="PF00059">
    <property type="entry name" value="Lectin_C"/>
    <property type="match status" value="1"/>
</dbReference>
<comment type="caution">
    <text evidence="3">The sequence shown here is derived from an EMBL/GenBank/DDBJ whole genome shotgun (WGS) entry which is preliminary data.</text>
</comment>
<dbReference type="EMBL" id="VSWD01000013">
    <property type="protein sequence ID" value="KAK3084964.1"/>
    <property type="molecule type" value="Genomic_DNA"/>
</dbReference>
<dbReference type="PROSITE" id="PS50041">
    <property type="entry name" value="C_TYPE_LECTIN_2"/>
    <property type="match status" value="1"/>
</dbReference>